<feature type="signal peptide" evidence="1">
    <location>
        <begin position="1"/>
        <end position="26"/>
    </location>
</feature>
<gene>
    <name evidence="2" type="ORF">UC7_01632</name>
</gene>
<dbReference type="STRING" id="317735.RU98_GL002148"/>
<accession>R3WVK9</accession>
<dbReference type="Proteomes" id="UP000013840">
    <property type="component" value="Unassembled WGS sequence"/>
</dbReference>
<dbReference type="Pfam" id="PF07538">
    <property type="entry name" value="ChW"/>
    <property type="match status" value="2"/>
</dbReference>
<protein>
    <submittedName>
        <fullName evidence="2">Uncharacterized protein</fullName>
    </submittedName>
</protein>
<reference evidence="2 3" key="1">
    <citation type="submission" date="2013-02" db="EMBL/GenBank/DDBJ databases">
        <title>The Genome Sequence of Enterococcus caccae BAA-1240.</title>
        <authorList>
            <consortium name="The Broad Institute Genome Sequencing Platform"/>
            <consortium name="The Broad Institute Genome Sequencing Center for Infectious Disease"/>
            <person name="Earl A.M."/>
            <person name="Gilmore M.S."/>
            <person name="Lebreton F."/>
            <person name="Walker B."/>
            <person name="Young S.K."/>
            <person name="Zeng Q."/>
            <person name="Gargeya S."/>
            <person name="Fitzgerald M."/>
            <person name="Haas B."/>
            <person name="Abouelleil A."/>
            <person name="Alvarado L."/>
            <person name="Arachchi H.M."/>
            <person name="Berlin A.M."/>
            <person name="Chapman S.B."/>
            <person name="Dewar J."/>
            <person name="Goldberg J."/>
            <person name="Griggs A."/>
            <person name="Gujja S."/>
            <person name="Hansen M."/>
            <person name="Howarth C."/>
            <person name="Imamovic A."/>
            <person name="Larimer J."/>
            <person name="McCowan C."/>
            <person name="Murphy C."/>
            <person name="Neiman D."/>
            <person name="Pearson M."/>
            <person name="Priest M."/>
            <person name="Roberts A."/>
            <person name="Saif S."/>
            <person name="Shea T."/>
            <person name="Sisk P."/>
            <person name="Sykes S."/>
            <person name="Wortman J."/>
            <person name="Nusbaum C."/>
            <person name="Birren B."/>
        </authorList>
    </citation>
    <scope>NUCLEOTIDE SEQUENCE [LARGE SCALE GENOMIC DNA]</scope>
    <source>
        <strain evidence="2 3">ATCC BAA-1240</strain>
    </source>
</reference>
<dbReference type="SMART" id="SM00728">
    <property type="entry name" value="ChW"/>
    <property type="match status" value="2"/>
</dbReference>
<dbReference type="eggNOG" id="COG5492">
    <property type="taxonomic scope" value="Bacteria"/>
</dbReference>
<comment type="caution">
    <text evidence="2">The sequence shown here is derived from an EMBL/GenBank/DDBJ whole genome shotgun (WGS) entry which is preliminary data.</text>
</comment>
<keyword evidence="3" id="KW-1185">Reference proteome</keyword>
<feature type="chain" id="PRO_5004363582" evidence="1">
    <location>
        <begin position="27"/>
        <end position="187"/>
    </location>
</feature>
<dbReference type="AlphaFoldDB" id="R3WVK9"/>
<dbReference type="InterPro" id="IPR006637">
    <property type="entry name" value="ChW"/>
</dbReference>
<evidence type="ECO:0000313" key="3">
    <source>
        <dbReference type="Proteomes" id="UP000013840"/>
    </source>
</evidence>
<dbReference type="EMBL" id="AJAU01000017">
    <property type="protein sequence ID" value="EOL45835.1"/>
    <property type="molecule type" value="Genomic_DNA"/>
</dbReference>
<evidence type="ECO:0000256" key="1">
    <source>
        <dbReference type="SAM" id="SignalP"/>
    </source>
</evidence>
<keyword evidence="1" id="KW-0732">Signal</keyword>
<evidence type="ECO:0000313" key="2">
    <source>
        <dbReference type="EMBL" id="EOL45835.1"/>
    </source>
</evidence>
<name>R3WVK9_9ENTE</name>
<dbReference type="RefSeq" id="WP_010771759.1">
    <property type="nucleotide sequence ID" value="NZ_KB946333.1"/>
</dbReference>
<dbReference type="PATRIC" id="fig|1158612.3.peg.1617"/>
<organism evidence="2 3">
    <name type="scientific">Enterococcus caccae ATCC BAA-1240</name>
    <dbReference type="NCBI Taxonomy" id="1158612"/>
    <lineage>
        <taxon>Bacteria</taxon>
        <taxon>Bacillati</taxon>
        <taxon>Bacillota</taxon>
        <taxon>Bacilli</taxon>
        <taxon>Lactobacillales</taxon>
        <taxon>Enterococcaceae</taxon>
        <taxon>Enterococcus</taxon>
    </lineage>
</organism>
<sequence>MLKKKLFVALLAMFGFVGIGANISCAEENLSNHPSFVVVPDSLDGNPAPSRSRSTLTISGYSHIQDLGFVNLSKVDSQTFRLGTTGRSLRLEAFALFAYSGNILYESHVQDIGWQGGKKNADLSGTIGQSLRIEAVAMAFQHPTIWMRYRAHLQDIGWTEWKRDGLIVGTTGQSRRLEAIEFQFYYK</sequence>
<proteinExistence type="predicted"/>
<dbReference type="OrthoDB" id="9763643at2"/>